<evidence type="ECO:0000256" key="11">
    <source>
        <dbReference type="ARBA" id="ARBA00023004"/>
    </source>
</evidence>
<dbReference type="InterPro" id="IPR032466">
    <property type="entry name" value="Metal_Hydrolase"/>
</dbReference>
<dbReference type="Proteomes" id="UP001328107">
    <property type="component" value="Unassembled WGS sequence"/>
</dbReference>
<evidence type="ECO:0000256" key="1">
    <source>
        <dbReference type="ARBA" id="ARBA00000853"/>
    </source>
</evidence>
<evidence type="ECO:0000256" key="10">
    <source>
        <dbReference type="ARBA" id="ARBA00022833"/>
    </source>
</evidence>
<organism evidence="13 14">
    <name type="scientific">Pristionchus mayeri</name>
    <dbReference type="NCBI Taxonomy" id="1317129"/>
    <lineage>
        <taxon>Eukaryota</taxon>
        <taxon>Metazoa</taxon>
        <taxon>Ecdysozoa</taxon>
        <taxon>Nematoda</taxon>
        <taxon>Chromadorea</taxon>
        <taxon>Rhabditida</taxon>
        <taxon>Rhabditina</taxon>
        <taxon>Diplogasteromorpha</taxon>
        <taxon>Diplogasteroidea</taxon>
        <taxon>Neodiplogasteridae</taxon>
        <taxon>Pristionchus</taxon>
    </lineage>
</organism>
<keyword evidence="10" id="KW-0862">Zinc</keyword>
<feature type="domain" description="Amidohydrolase-related" evidence="12">
    <location>
        <begin position="79"/>
        <end position="424"/>
    </location>
</feature>
<dbReference type="InterPro" id="IPR011059">
    <property type="entry name" value="Metal-dep_hydrolase_composite"/>
</dbReference>
<protein>
    <recommendedName>
        <fullName evidence="6">Probable imidazolonepropionase</fullName>
        <ecNumber evidence="5">3.5.2.7</ecNumber>
    </recommendedName>
</protein>
<feature type="non-terminal residue" evidence="13">
    <location>
        <position position="1"/>
    </location>
</feature>
<comment type="pathway">
    <text evidence="3">Amino-acid degradation; L-histidine degradation into L-glutamate; N-formimidoyl-L-glutamate from L-histidine: step 3/3.</text>
</comment>
<evidence type="ECO:0000256" key="6">
    <source>
        <dbReference type="ARBA" id="ARBA00013406"/>
    </source>
</evidence>
<accession>A0AAN5CFG4</accession>
<dbReference type="EC" id="3.5.2.7" evidence="5"/>
<evidence type="ECO:0000256" key="7">
    <source>
        <dbReference type="ARBA" id="ARBA00022723"/>
    </source>
</evidence>
<evidence type="ECO:0000256" key="9">
    <source>
        <dbReference type="ARBA" id="ARBA00022808"/>
    </source>
</evidence>
<evidence type="ECO:0000313" key="13">
    <source>
        <dbReference type="EMBL" id="GMR41807.1"/>
    </source>
</evidence>
<comment type="caution">
    <text evidence="13">The sequence shown here is derived from an EMBL/GenBank/DDBJ whole genome shotgun (WGS) entry which is preliminary data.</text>
</comment>
<evidence type="ECO:0000256" key="5">
    <source>
        <dbReference type="ARBA" id="ARBA00012864"/>
    </source>
</evidence>
<dbReference type="InterPro" id="IPR006680">
    <property type="entry name" value="Amidohydro-rel"/>
</dbReference>
<evidence type="ECO:0000256" key="2">
    <source>
        <dbReference type="ARBA" id="ARBA00001965"/>
    </source>
</evidence>
<gene>
    <name evidence="13" type="ORF">PMAYCL1PPCAC_12002</name>
</gene>
<dbReference type="EMBL" id="BTRK01000003">
    <property type="protein sequence ID" value="GMR41807.1"/>
    <property type="molecule type" value="Genomic_DNA"/>
</dbReference>
<keyword evidence="8" id="KW-0378">Hydrolase</keyword>
<keyword evidence="14" id="KW-1185">Reference proteome</keyword>
<dbReference type="Pfam" id="PF01979">
    <property type="entry name" value="Amidohydro_1"/>
    <property type="match status" value="1"/>
</dbReference>
<dbReference type="Gene3D" id="2.30.40.10">
    <property type="entry name" value="Urease, subunit C, domain 1"/>
    <property type="match status" value="1"/>
</dbReference>
<evidence type="ECO:0000313" key="14">
    <source>
        <dbReference type="Proteomes" id="UP001328107"/>
    </source>
</evidence>
<dbReference type="InterPro" id="IPR005920">
    <property type="entry name" value="HutI"/>
</dbReference>
<dbReference type="AlphaFoldDB" id="A0AAN5CFG4"/>
<dbReference type="GO" id="GO:0019556">
    <property type="term" value="P:L-histidine catabolic process to glutamate and formamide"/>
    <property type="evidence" value="ECO:0007669"/>
    <property type="project" value="InterPro"/>
</dbReference>
<keyword evidence="11" id="KW-0408">Iron</keyword>
<dbReference type="NCBIfam" id="TIGR01224">
    <property type="entry name" value="hutI"/>
    <property type="match status" value="1"/>
</dbReference>
<comment type="catalytic activity">
    <reaction evidence="1">
        <text>4-imidazolone-5-propanoate + H2O = N-formimidoyl-L-glutamate</text>
        <dbReference type="Rhea" id="RHEA:23660"/>
        <dbReference type="ChEBI" id="CHEBI:15377"/>
        <dbReference type="ChEBI" id="CHEBI:58928"/>
        <dbReference type="ChEBI" id="CHEBI:77893"/>
        <dbReference type="EC" id="3.5.2.7"/>
    </reaction>
</comment>
<proteinExistence type="inferred from homology"/>
<name>A0AAN5CFG4_9BILA</name>
<dbReference type="PANTHER" id="PTHR42752:SF1">
    <property type="entry name" value="IMIDAZOLONEPROPIONASE-RELATED"/>
    <property type="match status" value="1"/>
</dbReference>
<dbReference type="Gene3D" id="3.20.20.140">
    <property type="entry name" value="Metal-dependent hydrolases"/>
    <property type="match status" value="1"/>
</dbReference>
<evidence type="ECO:0000256" key="8">
    <source>
        <dbReference type="ARBA" id="ARBA00022801"/>
    </source>
</evidence>
<evidence type="ECO:0000256" key="4">
    <source>
        <dbReference type="ARBA" id="ARBA00008002"/>
    </source>
</evidence>
<keyword evidence="7" id="KW-0479">Metal-binding</keyword>
<dbReference type="SUPFAM" id="SSF51556">
    <property type="entry name" value="Metallo-dependent hydrolases"/>
    <property type="match status" value="1"/>
</dbReference>
<dbReference type="GO" id="GO:0046872">
    <property type="term" value="F:metal ion binding"/>
    <property type="evidence" value="ECO:0007669"/>
    <property type="project" value="UniProtKB-KW"/>
</dbReference>
<sequence length="428" mass="46593">FRMLLIKNLRQIVQVVDDTTTEFLVGESMKNLKILSSPDCSLCIAVDKKDGKISFVGEETKIGVLPPNVETIDGKGGCALPSFVDGHTHPVFAGDRVHEFAMKLAGATYNEVQKAGGGIHFTTEKTREASEETLYRDLQRIVGRMIESGTTTIEAKSGYGLDEETEMKMLRVLDRASSSLPIEISSTFCGAHAVPRGSTEEKQRDLIVDRVIPRIAEAKEKGELRSVENIDVFCETGNFGVESTEKILRAGQSIGLTPNFHAEELTYIGGVEMGARIGSRGMSHLEEISDEGINAMAEAKSAAILLPSTAFILRLTPPPARKMIERGVIVALGSDFNPNAHCLSMPLIMSLACITLRLSMEEALVAATLNAAYSIRRGTSHGALSVGRQADLLILSSDRWENLIYQMGDHSHLISLVIKKGKIVHTRT</sequence>
<keyword evidence="9" id="KW-0369">Histidine metabolism</keyword>
<dbReference type="PANTHER" id="PTHR42752">
    <property type="entry name" value="IMIDAZOLONEPROPIONASE"/>
    <property type="match status" value="1"/>
</dbReference>
<dbReference type="GO" id="GO:0005737">
    <property type="term" value="C:cytoplasm"/>
    <property type="evidence" value="ECO:0007669"/>
    <property type="project" value="InterPro"/>
</dbReference>
<dbReference type="FunFam" id="3.20.20.140:FF:000007">
    <property type="entry name" value="Imidazolonepropionase"/>
    <property type="match status" value="1"/>
</dbReference>
<evidence type="ECO:0000259" key="12">
    <source>
        <dbReference type="Pfam" id="PF01979"/>
    </source>
</evidence>
<comment type="cofactor">
    <cofactor evidence="2">
        <name>Fe(3+)</name>
        <dbReference type="ChEBI" id="CHEBI:29034"/>
    </cofactor>
</comment>
<dbReference type="SUPFAM" id="SSF51338">
    <property type="entry name" value="Composite domain of metallo-dependent hydrolases"/>
    <property type="match status" value="2"/>
</dbReference>
<reference evidence="14" key="1">
    <citation type="submission" date="2022-10" db="EMBL/GenBank/DDBJ databases">
        <title>Genome assembly of Pristionchus species.</title>
        <authorList>
            <person name="Yoshida K."/>
            <person name="Sommer R.J."/>
        </authorList>
    </citation>
    <scope>NUCLEOTIDE SEQUENCE [LARGE SCALE GENOMIC DNA]</scope>
    <source>
        <strain evidence="14">RS5460</strain>
    </source>
</reference>
<dbReference type="GO" id="GO:0050480">
    <property type="term" value="F:imidazolonepropionase activity"/>
    <property type="evidence" value="ECO:0007669"/>
    <property type="project" value="UniProtKB-EC"/>
</dbReference>
<comment type="similarity">
    <text evidence="4">Belongs to the metallo-dependent hydrolases superfamily. HutI family.</text>
</comment>
<dbReference type="CDD" id="cd01296">
    <property type="entry name" value="Imidazolone-5PH"/>
    <property type="match status" value="1"/>
</dbReference>
<evidence type="ECO:0000256" key="3">
    <source>
        <dbReference type="ARBA" id="ARBA00004758"/>
    </source>
</evidence>